<dbReference type="Pfam" id="PF00581">
    <property type="entry name" value="Rhodanese"/>
    <property type="match status" value="1"/>
</dbReference>
<reference evidence="2 3" key="1">
    <citation type="submission" date="2023-09" db="EMBL/GenBank/DDBJ databases">
        <title>Aquirufa genomes.</title>
        <authorList>
            <person name="Pitt A."/>
        </authorList>
    </citation>
    <scope>NUCLEOTIDE SEQUENCE [LARGE SCALE GENOMIC DNA]</scope>
    <source>
        <strain evidence="2 3">LEOWEIH-7C</strain>
    </source>
</reference>
<dbReference type="SUPFAM" id="SSF52821">
    <property type="entry name" value="Rhodanese/Cell cycle control phosphatase"/>
    <property type="match status" value="1"/>
</dbReference>
<keyword evidence="3" id="KW-1185">Reference proteome</keyword>
<evidence type="ECO:0000259" key="1">
    <source>
        <dbReference type="PROSITE" id="PS50206"/>
    </source>
</evidence>
<dbReference type="Proteomes" id="UP001249959">
    <property type="component" value="Unassembled WGS sequence"/>
</dbReference>
<accession>A0ABU3TRL6</accession>
<dbReference type="CDD" id="cd00158">
    <property type="entry name" value="RHOD"/>
    <property type="match status" value="1"/>
</dbReference>
<dbReference type="EMBL" id="JAVNWW010000001">
    <property type="protein sequence ID" value="MDU0808508.1"/>
    <property type="molecule type" value="Genomic_DNA"/>
</dbReference>
<protein>
    <submittedName>
        <fullName evidence="2">Rhodanese-like domain-containing protein</fullName>
    </submittedName>
</protein>
<evidence type="ECO:0000313" key="3">
    <source>
        <dbReference type="Proteomes" id="UP001249959"/>
    </source>
</evidence>
<proteinExistence type="predicted"/>
<organism evidence="2 3">
    <name type="scientific">Aquirufa regiilacus</name>
    <dbReference type="NCBI Taxonomy" id="3024868"/>
    <lineage>
        <taxon>Bacteria</taxon>
        <taxon>Pseudomonadati</taxon>
        <taxon>Bacteroidota</taxon>
        <taxon>Cytophagia</taxon>
        <taxon>Cytophagales</taxon>
        <taxon>Flectobacillaceae</taxon>
        <taxon>Aquirufa</taxon>
    </lineage>
</organism>
<dbReference type="InterPro" id="IPR036873">
    <property type="entry name" value="Rhodanese-like_dom_sf"/>
</dbReference>
<dbReference type="Gene3D" id="3.40.250.10">
    <property type="entry name" value="Rhodanese-like domain"/>
    <property type="match status" value="1"/>
</dbReference>
<evidence type="ECO:0000313" key="2">
    <source>
        <dbReference type="EMBL" id="MDU0808508.1"/>
    </source>
</evidence>
<sequence>MEDLLANPATTVVDVRETNEFAMGHFDGAINIPLGIIPLRLDEFKSMKGPIVVYCRSGNRSGMAMNLLKQAGLSEVYNGGGLHEMLVYQD</sequence>
<dbReference type="InterPro" id="IPR050229">
    <property type="entry name" value="GlpE_sulfurtransferase"/>
</dbReference>
<dbReference type="PANTHER" id="PTHR43031">
    <property type="entry name" value="FAD-DEPENDENT OXIDOREDUCTASE"/>
    <property type="match status" value="1"/>
</dbReference>
<dbReference type="RefSeq" id="WP_315577501.1">
    <property type="nucleotide sequence ID" value="NZ_JARDXH010000008.1"/>
</dbReference>
<comment type="caution">
    <text evidence="2">The sequence shown here is derived from an EMBL/GenBank/DDBJ whole genome shotgun (WGS) entry which is preliminary data.</text>
</comment>
<name>A0ABU3TRL6_9BACT</name>
<dbReference type="PANTHER" id="PTHR43031:SF1">
    <property type="entry name" value="PYRIDINE NUCLEOTIDE-DISULPHIDE OXIDOREDUCTASE"/>
    <property type="match status" value="1"/>
</dbReference>
<dbReference type="PROSITE" id="PS50206">
    <property type="entry name" value="RHODANESE_3"/>
    <property type="match status" value="1"/>
</dbReference>
<gene>
    <name evidence="2" type="ORF">PQG45_05600</name>
</gene>
<dbReference type="SMART" id="SM00450">
    <property type="entry name" value="RHOD"/>
    <property type="match status" value="1"/>
</dbReference>
<dbReference type="InterPro" id="IPR001763">
    <property type="entry name" value="Rhodanese-like_dom"/>
</dbReference>
<feature type="domain" description="Rhodanese" evidence="1">
    <location>
        <begin position="6"/>
        <end position="84"/>
    </location>
</feature>